<dbReference type="AlphaFoldDB" id="A0A1Y0AYV2"/>
<evidence type="ECO:0000313" key="1">
    <source>
        <dbReference type="EMBL" id="ART30334.1"/>
    </source>
</evidence>
<dbReference type="EMBL" id="KY774314">
    <property type="protein sequence ID" value="ART30334.1"/>
    <property type="molecule type" value="Genomic_DNA"/>
</dbReference>
<geneLocation type="mitochondrion" evidence="1"/>
<gene>
    <name evidence="1" type="ORF">AEK19_MT0939</name>
</gene>
<sequence length="87" mass="10151">MTPFFLSPFQSLKSAQFRVTRATDRLATDRTDRRQKTDRTRMLAVKGVKQLLYRVISRSHMSLVNTNRYFGASLVAFMHASRKVERV</sequence>
<organism evidence="1">
    <name type="scientific">Utricularia reniformis</name>
    <dbReference type="NCBI Taxonomy" id="192314"/>
    <lineage>
        <taxon>Eukaryota</taxon>
        <taxon>Viridiplantae</taxon>
        <taxon>Streptophyta</taxon>
        <taxon>Embryophyta</taxon>
        <taxon>Tracheophyta</taxon>
        <taxon>Spermatophyta</taxon>
        <taxon>Magnoliopsida</taxon>
        <taxon>eudicotyledons</taxon>
        <taxon>Gunneridae</taxon>
        <taxon>Pentapetalae</taxon>
        <taxon>asterids</taxon>
        <taxon>lamiids</taxon>
        <taxon>Lamiales</taxon>
        <taxon>Lentibulariaceae</taxon>
        <taxon>Utricularia</taxon>
    </lineage>
</organism>
<reference evidence="1" key="1">
    <citation type="submission" date="2017-03" db="EMBL/GenBank/DDBJ databases">
        <title>The mitochondrial genome of the carnivorous plant Utricularia reniformis (Lentibulariaceae): structure, comparative analysis and evolutionary landmarks.</title>
        <authorList>
            <person name="Silva S.R."/>
            <person name="Alvarenga D.O."/>
            <person name="Michael T.P."/>
            <person name="Miranda V.F.O."/>
            <person name="Varani A.M."/>
        </authorList>
    </citation>
    <scope>NUCLEOTIDE SEQUENCE</scope>
</reference>
<accession>A0A1Y0AYV2</accession>
<name>A0A1Y0AYV2_9LAMI</name>
<keyword evidence="1" id="KW-0496">Mitochondrion</keyword>
<proteinExistence type="predicted"/>
<protein>
    <submittedName>
        <fullName evidence="1">Uncharacterized protein</fullName>
    </submittedName>
</protein>